<dbReference type="GO" id="GO:0005886">
    <property type="term" value="C:plasma membrane"/>
    <property type="evidence" value="ECO:0007669"/>
    <property type="project" value="TreeGrafter"/>
</dbReference>
<dbReference type="EC" id="2.7.13.3" evidence="2"/>
<dbReference type="SMART" id="SM00387">
    <property type="entry name" value="HATPase_c"/>
    <property type="match status" value="1"/>
</dbReference>
<proteinExistence type="predicted"/>
<dbReference type="AlphaFoldDB" id="A0A5M6D7Q4"/>
<dbReference type="InterPro" id="IPR036097">
    <property type="entry name" value="HisK_dim/P_sf"/>
</dbReference>
<keyword evidence="3" id="KW-0597">Phosphoprotein</keyword>
<protein>
    <recommendedName>
        <fullName evidence="2">histidine kinase</fullName>
        <ecNumber evidence="2">2.7.13.3</ecNumber>
    </recommendedName>
</protein>
<evidence type="ECO:0000313" key="10">
    <source>
        <dbReference type="EMBL" id="KAA5541205.1"/>
    </source>
</evidence>
<dbReference type="InterPro" id="IPR003661">
    <property type="entry name" value="HisK_dim/P_dom"/>
</dbReference>
<keyword evidence="11" id="KW-1185">Reference proteome</keyword>
<name>A0A5M6D7Q4_9BACT</name>
<evidence type="ECO:0000313" key="11">
    <source>
        <dbReference type="Proteomes" id="UP000323426"/>
    </source>
</evidence>
<comment type="caution">
    <text evidence="10">The sequence shown here is derived from an EMBL/GenBank/DDBJ whole genome shotgun (WGS) entry which is preliminary data.</text>
</comment>
<evidence type="ECO:0000256" key="4">
    <source>
        <dbReference type="ARBA" id="ARBA00022679"/>
    </source>
</evidence>
<dbReference type="SUPFAM" id="SSF47384">
    <property type="entry name" value="Homodimeric domain of signal transducing histidine kinase"/>
    <property type="match status" value="1"/>
</dbReference>
<dbReference type="PROSITE" id="PS50109">
    <property type="entry name" value="HIS_KIN"/>
    <property type="match status" value="1"/>
</dbReference>
<dbReference type="InterPro" id="IPR003594">
    <property type="entry name" value="HATPase_dom"/>
</dbReference>
<evidence type="ECO:0000256" key="5">
    <source>
        <dbReference type="ARBA" id="ARBA00022692"/>
    </source>
</evidence>
<dbReference type="Pfam" id="PF00512">
    <property type="entry name" value="HisKA"/>
    <property type="match status" value="1"/>
</dbReference>
<dbReference type="Pfam" id="PF02518">
    <property type="entry name" value="HATPase_c"/>
    <property type="match status" value="1"/>
</dbReference>
<evidence type="ECO:0000256" key="1">
    <source>
        <dbReference type="ARBA" id="ARBA00000085"/>
    </source>
</evidence>
<dbReference type="InterPro" id="IPR005467">
    <property type="entry name" value="His_kinase_dom"/>
</dbReference>
<keyword evidence="5 8" id="KW-0812">Transmembrane</keyword>
<comment type="catalytic activity">
    <reaction evidence="1">
        <text>ATP + protein L-histidine = ADP + protein N-phospho-L-histidine.</text>
        <dbReference type="EC" id="2.7.13.3"/>
    </reaction>
</comment>
<evidence type="ECO:0000256" key="3">
    <source>
        <dbReference type="ARBA" id="ARBA00022553"/>
    </source>
</evidence>
<organism evidence="10 11">
    <name type="scientific">Adhaeribacter rhizoryzae</name>
    <dbReference type="NCBI Taxonomy" id="2607907"/>
    <lineage>
        <taxon>Bacteria</taxon>
        <taxon>Pseudomonadati</taxon>
        <taxon>Bacteroidota</taxon>
        <taxon>Cytophagia</taxon>
        <taxon>Cytophagales</taxon>
        <taxon>Hymenobacteraceae</taxon>
        <taxon>Adhaeribacter</taxon>
    </lineage>
</organism>
<feature type="domain" description="Histidine kinase" evidence="9">
    <location>
        <begin position="220"/>
        <end position="421"/>
    </location>
</feature>
<accession>A0A5M6D7Q4</accession>
<dbReference type="EMBL" id="VWSF01000023">
    <property type="protein sequence ID" value="KAA5541205.1"/>
    <property type="molecule type" value="Genomic_DNA"/>
</dbReference>
<evidence type="ECO:0000256" key="2">
    <source>
        <dbReference type="ARBA" id="ARBA00012438"/>
    </source>
</evidence>
<sequence>MKLLNYTTSYLAGILLAVILVWAAIFYFNMLDEIYDSMDDGLGNQKILVIQKAARDSTVFARRDFEDGYYRLKEISFAQAQHRKDVYQDTLMYMLNEQDYEPIRMLTTVFRHQNRFYELRVITSMVEEDDLIEDLLFALLWLYLGLIASILVLNNILLKRIWQPFYKLLQRLQEFRLEEPSQLVAEPTEVTEFQLLNSTIEKLLQKNIETYTSQKVFIENAAHELQTPLAISLNKLELLAEGQNLQEDQLTQIGAVMQNLERLTRLNKSLLLLSKIENKQFGPVEEVNINEAVQKVVSDFADQATYRNLTIQVQETAICRQQLNPDLALILIINLVKNAIMHNVPGGSVNISIDKNSFVIQNSGKAEPLNDHKLFNRFYKNTDSPGSTGLGLAIAKAIADLYQFRITYEYQQLHQIAVYFN</sequence>
<evidence type="ECO:0000259" key="9">
    <source>
        <dbReference type="PROSITE" id="PS50109"/>
    </source>
</evidence>
<evidence type="ECO:0000256" key="8">
    <source>
        <dbReference type="SAM" id="Phobius"/>
    </source>
</evidence>
<keyword evidence="7 8" id="KW-1133">Transmembrane helix</keyword>
<dbReference type="InterPro" id="IPR050428">
    <property type="entry name" value="TCS_sensor_his_kinase"/>
</dbReference>
<evidence type="ECO:0000256" key="7">
    <source>
        <dbReference type="ARBA" id="ARBA00022989"/>
    </source>
</evidence>
<reference evidence="10 11" key="1">
    <citation type="submission" date="2019-09" db="EMBL/GenBank/DDBJ databases">
        <title>Genome sequence and assembly of Adhaeribacter sp.</title>
        <authorList>
            <person name="Chhetri G."/>
        </authorList>
    </citation>
    <scope>NUCLEOTIDE SEQUENCE [LARGE SCALE GENOMIC DNA]</scope>
    <source>
        <strain evidence="10 11">DK36</strain>
    </source>
</reference>
<dbReference type="InterPro" id="IPR036890">
    <property type="entry name" value="HATPase_C_sf"/>
</dbReference>
<dbReference type="GO" id="GO:0000155">
    <property type="term" value="F:phosphorelay sensor kinase activity"/>
    <property type="evidence" value="ECO:0007669"/>
    <property type="project" value="InterPro"/>
</dbReference>
<dbReference type="Gene3D" id="1.10.287.130">
    <property type="match status" value="1"/>
</dbReference>
<feature type="transmembrane region" description="Helical" evidence="8">
    <location>
        <begin position="135"/>
        <end position="158"/>
    </location>
</feature>
<dbReference type="Gene3D" id="3.30.565.10">
    <property type="entry name" value="Histidine kinase-like ATPase, C-terminal domain"/>
    <property type="match status" value="1"/>
</dbReference>
<dbReference type="PANTHER" id="PTHR45436:SF5">
    <property type="entry name" value="SENSOR HISTIDINE KINASE TRCS"/>
    <property type="match status" value="1"/>
</dbReference>
<gene>
    <name evidence="10" type="ORF">F0145_21485</name>
</gene>
<keyword evidence="4" id="KW-0808">Transferase</keyword>
<keyword evidence="8" id="KW-0472">Membrane</keyword>
<dbReference type="Proteomes" id="UP000323426">
    <property type="component" value="Unassembled WGS sequence"/>
</dbReference>
<dbReference type="CDD" id="cd00082">
    <property type="entry name" value="HisKA"/>
    <property type="match status" value="1"/>
</dbReference>
<dbReference type="PANTHER" id="PTHR45436">
    <property type="entry name" value="SENSOR HISTIDINE KINASE YKOH"/>
    <property type="match status" value="1"/>
</dbReference>
<dbReference type="SMART" id="SM00388">
    <property type="entry name" value="HisKA"/>
    <property type="match status" value="1"/>
</dbReference>
<feature type="transmembrane region" description="Helical" evidence="8">
    <location>
        <begin position="7"/>
        <end position="28"/>
    </location>
</feature>
<dbReference type="SUPFAM" id="SSF55874">
    <property type="entry name" value="ATPase domain of HSP90 chaperone/DNA topoisomerase II/histidine kinase"/>
    <property type="match status" value="1"/>
</dbReference>
<keyword evidence="6 10" id="KW-0418">Kinase</keyword>
<evidence type="ECO:0000256" key="6">
    <source>
        <dbReference type="ARBA" id="ARBA00022777"/>
    </source>
</evidence>
<dbReference type="RefSeq" id="WP_150091851.1">
    <property type="nucleotide sequence ID" value="NZ_VWSF01000023.1"/>
</dbReference>